<reference evidence="1" key="2">
    <citation type="submission" date="2023-01" db="EMBL/GenBank/DDBJ databases">
        <authorList>
            <person name="Petersen C."/>
        </authorList>
    </citation>
    <scope>NUCLEOTIDE SEQUENCE</scope>
    <source>
        <strain evidence="1">IBT 17514</strain>
    </source>
</reference>
<evidence type="ECO:0000313" key="1">
    <source>
        <dbReference type="EMBL" id="KAJ5709571.1"/>
    </source>
</evidence>
<sequence length="117" mass="13564">MPRSVLDFVLQPRRLDDNSIVQIRNDYTALRNWLRMILPCINPNGGNMLRNMHSSLQNALRYTNQLLDHLDEPVVQAMSVIELRRNIAIQLNRAWPYVSSFVALHHPDYPRSANQGS</sequence>
<protein>
    <submittedName>
        <fullName evidence="1">Uncharacterized protein</fullName>
    </submittedName>
</protein>
<dbReference type="Proteomes" id="UP001215712">
    <property type="component" value="Unassembled WGS sequence"/>
</dbReference>
<dbReference type="AlphaFoldDB" id="A0AAD6HDL9"/>
<keyword evidence="2" id="KW-1185">Reference proteome</keyword>
<accession>A0AAD6HDL9</accession>
<reference evidence="1" key="1">
    <citation type="journal article" date="2023" name="IMA Fungus">
        <title>Comparative genomic study of the Penicillium genus elucidates a diverse pangenome and 15 lateral gene transfer events.</title>
        <authorList>
            <person name="Petersen C."/>
            <person name="Sorensen T."/>
            <person name="Nielsen M.R."/>
            <person name="Sondergaard T.E."/>
            <person name="Sorensen J.L."/>
            <person name="Fitzpatrick D.A."/>
            <person name="Frisvad J.C."/>
            <person name="Nielsen K.L."/>
        </authorList>
    </citation>
    <scope>NUCLEOTIDE SEQUENCE</scope>
    <source>
        <strain evidence="1">IBT 17514</strain>
    </source>
</reference>
<proteinExistence type="predicted"/>
<evidence type="ECO:0000313" key="2">
    <source>
        <dbReference type="Proteomes" id="UP001215712"/>
    </source>
</evidence>
<gene>
    <name evidence="1" type="ORF">N7493_009862</name>
</gene>
<comment type="caution">
    <text evidence="1">The sequence shown here is derived from an EMBL/GenBank/DDBJ whole genome shotgun (WGS) entry which is preliminary data.</text>
</comment>
<organism evidence="1 2">
    <name type="scientific">Penicillium malachiteum</name>
    <dbReference type="NCBI Taxonomy" id="1324776"/>
    <lineage>
        <taxon>Eukaryota</taxon>
        <taxon>Fungi</taxon>
        <taxon>Dikarya</taxon>
        <taxon>Ascomycota</taxon>
        <taxon>Pezizomycotina</taxon>
        <taxon>Eurotiomycetes</taxon>
        <taxon>Eurotiomycetidae</taxon>
        <taxon>Eurotiales</taxon>
        <taxon>Aspergillaceae</taxon>
        <taxon>Penicillium</taxon>
    </lineage>
</organism>
<dbReference type="EMBL" id="JAQJAN010000018">
    <property type="protein sequence ID" value="KAJ5709571.1"/>
    <property type="molecule type" value="Genomic_DNA"/>
</dbReference>
<name>A0AAD6HDL9_9EURO</name>